<proteinExistence type="predicted"/>
<evidence type="ECO:0000313" key="3">
    <source>
        <dbReference type="Proteomes" id="UP000822862"/>
    </source>
</evidence>
<keyword evidence="1" id="KW-0812">Transmembrane</keyword>
<keyword evidence="1" id="KW-1133">Transmembrane helix</keyword>
<feature type="transmembrane region" description="Helical" evidence="1">
    <location>
        <begin position="114"/>
        <end position="134"/>
    </location>
</feature>
<accession>A0ABX8Z0V9</accession>
<sequence length="286" mass="32487">MGVSWYRAIKLTGIASNARNDLKKLADHTTKTEDKLVEVLENTRSDLKSSAGQFTKDTHKMGQNFSHMTESLSQSSVEISGAVNQANRNFGYMTHITADFLGFISQDIHQTNRCFRVTCFSLTTSALVATMTYLQNSSCDRDPDSMLCTAPLKSMIATTIVAGFVAMGMLVPNKVQIHQNNKILASNEIMSMSNRLDQVQLKQGMELSFFIPEEGLDQNIEWTKEQLDLIKTTNIDIFNIIEAKRKLEYYKWTKQELEWLLNQNENIFFNMLLSRVYTSSDCLDNS</sequence>
<dbReference type="Proteomes" id="UP000822862">
    <property type="component" value="Chromosome"/>
</dbReference>
<name>A0ABX8Z0V9_9BACT</name>
<protein>
    <submittedName>
        <fullName evidence="2">Uncharacterized protein</fullName>
    </submittedName>
</protein>
<keyword evidence="1" id="KW-0472">Membrane</keyword>
<reference evidence="2 3" key="1">
    <citation type="submission" date="2021-05" db="EMBL/GenBank/DDBJ databases">
        <title>Ecology and evolution of chlamydial symbionts of arthropods.</title>
        <authorList>
            <person name="Halter T."/>
            <person name="Sixt B.S."/>
            <person name="Toenshoff E.R."/>
            <person name="Koestlbacher S."/>
            <person name="Schulz F."/>
            <person name="Kostanjsek R."/>
            <person name="Collingro A."/>
            <person name="Hendrickx F."/>
            <person name="Horn M."/>
        </authorList>
    </citation>
    <scope>NUCLEOTIDE SEQUENCE [LARGE SCALE GENOMIC DNA]</scope>
    <source>
        <strain evidence="2 3">15C</strain>
    </source>
</reference>
<gene>
    <name evidence="2" type="ORF">RHAB15C_0001178</name>
</gene>
<evidence type="ECO:0000256" key="1">
    <source>
        <dbReference type="SAM" id="Phobius"/>
    </source>
</evidence>
<dbReference type="RefSeq" id="WP_220716038.1">
    <property type="nucleotide sequence ID" value="NZ_CP075585.1"/>
</dbReference>
<dbReference type="EMBL" id="CP075585">
    <property type="protein sequence ID" value="QZA59292.1"/>
    <property type="molecule type" value="Genomic_DNA"/>
</dbReference>
<feature type="transmembrane region" description="Helical" evidence="1">
    <location>
        <begin position="154"/>
        <end position="172"/>
    </location>
</feature>
<evidence type="ECO:0000313" key="2">
    <source>
        <dbReference type="EMBL" id="QZA59292.1"/>
    </source>
</evidence>
<keyword evidence="3" id="KW-1185">Reference proteome</keyword>
<organism evidence="2 3">
    <name type="scientific">Candidatus Rhabdochlamydia porcellionis</name>
    <dbReference type="NCBI Taxonomy" id="225148"/>
    <lineage>
        <taxon>Bacteria</taxon>
        <taxon>Pseudomonadati</taxon>
        <taxon>Chlamydiota</taxon>
        <taxon>Chlamydiia</taxon>
        <taxon>Parachlamydiales</taxon>
        <taxon>Candidatus Rhabdochlamydiaceae</taxon>
        <taxon>Candidatus Rhabdochlamydia</taxon>
    </lineage>
</organism>